<dbReference type="Gene3D" id="3.40.390.30">
    <property type="entry name" value="Metalloproteases ('zincins'), catalytic domain"/>
    <property type="match status" value="1"/>
</dbReference>
<feature type="binding site" evidence="8">
    <location>
        <position position="119"/>
    </location>
    <ligand>
        <name>Zn(2+)</name>
        <dbReference type="ChEBI" id="CHEBI:29105"/>
        <note>catalytic</note>
    </ligand>
</feature>
<dbReference type="GO" id="GO:0006364">
    <property type="term" value="P:rRNA processing"/>
    <property type="evidence" value="ECO:0007669"/>
    <property type="project" value="UniProtKB-UniRule"/>
</dbReference>
<comment type="subcellular location">
    <subcellularLocation>
        <location evidence="8">Cytoplasm</location>
    </subcellularLocation>
</comment>
<reference evidence="9 10" key="1">
    <citation type="submission" date="2017-01" db="EMBL/GenBank/DDBJ databases">
        <title>Genome Sequencing of a Marine Spirillum, Oceanospirillum multiglobuliferum ATCC 33336, from Japan.</title>
        <authorList>
            <person name="Carney J.G."/>
            <person name="Trachtenberg A.M."/>
            <person name="Rheaume B.A."/>
            <person name="Linnane J.D."/>
            <person name="Pitts N.L."/>
            <person name="Mykles D.L."/>
            <person name="Maclea K.S."/>
        </authorList>
    </citation>
    <scope>NUCLEOTIDE SEQUENCE [LARGE SCALE GENOMIC DNA]</scope>
    <source>
        <strain evidence="9 10">ATCC 33336</strain>
    </source>
</reference>
<evidence type="ECO:0000256" key="8">
    <source>
        <dbReference type="HAMAP-Rule" id="MF_00009"/>
    </source>
</evidence>
<keyword evidence="5 8" id="KW-0255">Endonuclease</keyword>
<comment type="function">
    <text evidence="8">Single strand-specific metallo-endoribonuclease involved in late-stage 70S ribosome quality control and in maturation of the 3' terminus of the 16S rRNA.</text>
</comment>
<organism evidence="9 10">
    <name type="scientific">Oceanospirillum multiglobuliferum</name>
    <dbReference type="NCBI Taxonomy" id="64969"/>
    <lineage>
        <taxon>Bacteria</taxon>
        <taxon>Pseudomonadati</taxon>
        <taxon>Pseudomonadota</taxon>
        <taxon>Gammaproteobacteria</taxon>
        <taxon>Oceanospirillales</taxon>
        <taxon>Oceanospirillaceae</taxon>
        <taxon>Oceanospirillum</taxon>
    </lineage>
</organism>
<dbReference type="Proteomes" id="UP000191418">
    <property type="component" value="Unassembled WGS sequence"/>
</dbReference>
<dbReference type="NCBIfam" id="TIGR00043">
    <property type="entry name" value="rRNA maturation RNase YbeY"/>
    <property type="match status" value="1"/>
</dbReference>
<keyword evidence="3 8" id="KW-0540">Nuclease</keyword>
<dbReference type="OrthoDB" id="9807740at2"/>
<dbReference type="AlphaFoldDB" id="A0A1T4LD54"/>
<evidence type="ECO:0000256" key="7">
    <source>
        <dbReference type="ARBA" id="ARBA00022833"/>
    </source>
</evidence>
<dbReference type="GO" id="GO:0004222">
    <property type="term" value="F:metalloendopeptidase activity"/>
    <property type="evidence" value="ECO:0007669"/>
    <property type="project" value="InterPro"/>
</dbReference>
<evidence type="ECO:0000313" key="10">
    <source>
        <dbReference type="Proteomes" id="UP000191418"/>
    </source>
</evidence>
<comment type="caution">
    <text evidence="9">The sequence shown here is derived from an EMBL/GenBank/DDBJ whole genome shotgun (WGS) entry which is preliminary data.</text>
</comment>
<dbReference type="STRING" id="64969.SAMN02745127_00417"/>
<dbReference type="PANTHER" id="PTHR46986">
    <property type="entry name" value="ENDORIBONUCLEASE YBEY, CHLOROPLASTIC"/>
    <property type="match status" value="1"/>
</dbReference>
<keyword evidence="8" id="KW-0698">rRNA processing</keyword>
<dbReference type="SUPFAM" id="SSF55486">
    <property type="entry name" value="Metalloproteases ('zincins'), catalytic domain"/>
    <property type="match status" value="1"/>
</dbReference>
<accession>A0A1T4LD54</accession>
<gene>
    <name evidence="8" type="primary">ybeY</name>
    <name evidence="9" type="ORF">BTE48_02115</name>
</gene>
<keyword evidence="6 8" id="KW-0378">Hydrolase</keyword>
<dbReference type="InterPro" id="IPR002036">
    <property type="entry name" value="YbeY"/>
</dbReference>
<comment type="similarity">
    <text evidence="1 8">Belongs to the endoribonuclease YbeY family.</text>
</comment>
<evidence type="ECO:0000256" key="4">
    <source>
        <dbReference type="ARBA" id="ARBA00022723"/>
    </source>
</evidence>
<dbReference type="GO" id="GO:0004521">
    <property type="term" value="F:RNA endonuclease activity"/>
    <property type="evidence" value="ECO:0007669"/>
    <property type="project" value="UniProtKB-UniRule"/>
</dbReference>
<evidence type="ECO:0000256" key="2">
    <source>
        <dbReference type="ARBA" id="ARBA00022517"/>
    </source>
</evidence>
<keyword evidence="8" id="KW-0963">Cytoplasm</keyword>
<dbReference type="InterPro" id="IPR023091">
    <property type="entry name" value="MetalPrtase_cat_dom_sf_prd"/>
</dbReference>
<dbReference type="PANTHER" id="PTHR46986:SF1">
    <property type="entry name" value="ENDORIBONUCLEASE YBEY, CHLOROPLASTIC"/>
    <property type="match status" value="1"/>
</dbReference>
<protein>
    <recommendedName>
        <fullName evidence="8">Endoribonuclease YbeY</fullName>
        <ecNumber evidence="8">3.1.-.-</ecNumber>
    </recommendedName>
</protein>
<dbReference type="HAMAP" id="MF_00009">
    <property type="entry name" value="Endoribonucl_YbeY"/>
    <property type="match status" value="1"/>
</dbReference>
<dbReference type="Pfam" id="PF02130">
    <property type="entry name" value="YbeY"/>
    <property type="match status" value="1"/>
</dbReference>
<dbReference type="GO" id="GO:0005737">
    <property type="term" value="C:cytoplasm"/>
    <property type="evidence" value="ECO:0007669"/>
    <property type="project" value="UniProtKB-SubCell"/>
</dbReference>
<dbReference type="EC" id="3.1.-.-" evidence="8"/>
<keyword evidence="4 8" id="KW-0479">Metal-binding</keyword>
<dbReference type="EMBL" id="MTSM01000002">
    <property type="protein sequence ID" value="OPX56705.1"/>
    <property type="molecule type" value="Genomic_DNA"/>
</dbReference>
<keyword evidence="2 8" id="KW-0690">Ribosome biogenesis</keyword>
<keyword evidence="7 8" id="KW-0862">Zinc</keyword>
<evidence type="ECO:0000256" key="5">
    <source>
        <dbReference type="ARBA" id="ARBA00022759"/>
    </source>
</evidence>
<dbReference type="GO" id="GO:0008270">
    <property type="term" value="F:zinc ion binding"/>
    <property type="evidence" value="ECO:0007669"/>
    <property type="project" value="UniProtKB-UniRule"/>
</dbReference>
<comment type="cofactor">
    <cofactor evidence="8">
        <name>Zn(2+)</name>
        <dbReference type="ChEBI" id="CHEBI:29105"/>
    </cofactor>
    <text evidence="8">Binds 1 zinc ion.</text>
</comment>
<keyword evidence="10" id="KW-1185">Reference proteome</keyword>
<evidence type="ECO:0000256" key="3">
    <source>
        <dbReference type="ARBA" id="ARBA00022722"/>
    </source>
</evidence>
<feature type="binding site" evidence="8">
    <location>
        <position position="125"/>
    </location>
    <ligand>
        <name>Zn(2+)</name>
        <dbReference type="ChEBI" id="CHEBI:29105"/>
        <note>catalytic</note>
    </ligand>
</feature>
<evidence type="ECO:0000256" key="1">
    <source>
        <dbReference type="ARBA" id="ARBA00010875"/>
    </source>
</evidence>
<dbReference type="PROSITE" id="PS01306">
    <property type="entry name" value="UPF0054"/>
    <property type="match status" value="1"/>
</dbReference>
<evidence type="ECO:0000256" key="6">
    <source>
        <dbReference type="ARBA" id="ARBA00022801"/>
    </source>
</evidence>
<dbReference type="InterPro" id="IPR020549">
    <property type="entry name" value="YbeY_CS"/>
</dbReference>
<feature type="binding site" evidence="8">
    <location>
        <position position="115"/>
    </location>
    <ligand>
        <name>Zn(2+)</name>
        <dbReference type="ChEBI" id="CHEBI:29105"/>
        <note>catalytic</note>
    </ligand>
</feature>
<sequence>MSTQAVIDLQLACDADNLPSEADFTLWLQKVIDAHEDTGHEITIRIVSPEESQSLNHQYRGKEKPTNVLSFPFESPPEVQLPLLGDLIVCAQVVAEEAQEQGKALKDHWAHMIIHGSLHLLGYDHIEDEEAEEMEALEIELLVSLNIQDPYNID</sequence>
<dbReference type="RefSeq" id="WP_078744033.1">
    <property type="nucleotide sequence ID" value="NZ_FUXG01000002.1"/>
</dbReference>
<proteinExistence type="inferred from homology"/>
<name>A0A1T4LD54_9GAMM</name>
<evidence type="ECO:0000313" key="9">
    <source>
        <dbReference type="EMBL" id="OPX56705.1"/>
    </source>
</evidence>